<dbReference type="EMBL" id="JBGMDY010000008">
    <property type="protein sequence ID" value="KAL2325033.1"/>
    <property type="molecule type" value="Genomic_DNA"/>
</dbReference>
<proteinExistence type="predicted"/>
<accession>A0ABD1LND1</accession>
<dbReference type="InterPro" id="IPR036365">
    <property type="entry name" value="PGBD-like_sf"/>
</dbReference>
<evidence type="ECO:0000313" key="4">
    <source>
        <dbReference type="EMBL" id="KAL2325033.1"/>
    </source>
</evidence>
<protein>
    <recommendedName>
        <fullName evidence="3">Peptidoglycan binding-like domain-containing protein</fullName>
    </recommendedName>
</protein>
<sequence>MATLLPVTATPTLSLATKTLPLPKPYSLSYKFNSLVPRCSLSDREEQRWLREEQRWIREEQRWLHEEQRWTRERELLLREISDLKLQIQALERRALTRDLSSPASVSDAVANVTLLLQVLKDKNLVLQSGSGVRNTEEEQEEEEVEVEKRFDEVVERVVVVEEAADTVEKRSALRIGSEGEEVRQMQEALLKLGFYSGEEDMEYSSFSSGTERAVKTWQAALGATQDGIMTAELLERLYLEIRAKNTGSATQDRESSTVLSKEGENGAAVSSVTEISEVQQKVVKSDRETQVSDRKVFLLGENRWEEPSRLVASDGIGRMKKKDVTTKCLQCRGEGRLLCTECDGSGEPNIEPQFLEWVEEGTKCPYCEGLGYTVCDLCGGKTMV</sequence>
<dbReference type="InterPro" id="IPR036410">
    <property type="entry name" value="HSP_DnaJ_Cys-rich_dom_sf"/>
</dbReference>
<dbReference type="Gene3D" id="1.10.101.10">
    <property type="entry name" value="PGBD-like superfamily/PGBD"/>
    <property type="match status" value="1"/>
</dbReference>
<dbReference type="InterPro" id="IPR002477">
    <property type="entry name" value="Peptidoglycan-bd-like"/>
</dbReference>
<gene>
    <name evidence="4" type="ORF">Fmac_024091</name>
</gene>
<dbReference type="PANTHER" id="PTHR15852">
    <property type="entry name" value="PLASTID TRANSCRIPTIONALLY ACTIVE PROTEIN"/>
    <property type="match status" value="1"/>
</dbReference>
<dbReference type="Proteomes" id="UP001603857">
    <property type="component" value="Unassembled WGS sequence"/>
</dbReference>
<comment type="caution">
    <text evidence="4">The sequence shown here is derived from an EMBL/GenBank/DDBJ whole genome shotgun (WGS) entry which is preliminary data.</text>
</comment>
<name>A0ABD1LND1_9FABA</name>
<dbReference type="PANTHER" id="PTHR15852:SF16">
    <property type="entry name" value="PROTEIN DISULFIDE ISOMERASE PTAC5, CHLOROPLASTIC"/>
    <property type="match status" value="1"/>
</dbReference>
<feature type="domain" description="Peptidoglycan binding-like" evidence="3">
    <location>
        <begin position="180"/>
        <end position="238"/>
    </location>
</feature>
<dbReference type="GO" id="GO:0140096">
    <property type="term" value="F:catalytic activity, acting on a protein"/>
    <property type="evidence" value="ECO:0007669"/>
    <property type="project" value="UniProtKB-ARBA"/>
</dbReference>
<keyword evidence="1" id="KW-0175">Coiled coil</keyword>
<dbReference type="Pfam" id="PF01471">
    <property type="entry name" value="PG_binding_1"/>
    <property type="match status" value="1"/>
</dbReference>
<dbReference type="SUPFAM" id="SSF57938">
    <property type="entry name" value="DnaJ/Hsp40 cysteine-rich domain"/>
    <property type="match status" value="1"/>
</dbReference>
<dbReference type="SUPFAM" id="SSF47090">
    <property type="entry name" value="PGBD-like"/>
    <property type="match status" value="1"/>
</dbReference>
<evidence type="ECO:0000256" key="2">
    <source>
        <dbReference type="SAM" id="MobiDB-lite"/>
    </source>
</evidence>
<evidence type="ECO:0000259" key="3">
    <source>
        <dbReference type="Pfam" id="PF01471"/>
    </source>
</evidence>
<keyword evidence="5" id="KW-1185">Reference proteome</keyword>
<feature type="region of interest" description="Disordered" evidence="2">
    <location>
        <begin position="250"/>
        <end position="273"/>
    </location>
</feature>
<reference evidence="4 5" key="1">
    <citation type="submission" date="2024-08" db="EMBL/GenBank/DDBJ databases">
        <title>Insights into the chromosomal genome structure of Flemingia macrophylla.</title>
        <authorList>
            <person name="Ding Y."/>
            <person name="Zhao Y."/>
            <person name="Bi W."/>
            <person name="Wu M."/>
            <person name="Zhao G."/>
            <person name="Gong Y."/>
            <person name="Li W."/>
            <person name="Zhang P."/>
        </authorList>
    </citation>
    <scope>NUCLEOTIDE SEQUENCE [LARGE SCALE GENOMIC DNA]</scope>
    <source>
        <strain evidence="4">DYQJB</strain>
        <tissue evidence="4">Leaf</tissue>
    </source>
</reference>
<feature type="coiled-coil region" evidence="1">
    <location>
        <begin position="67"/>
        <end position="94"/>
    </location>
</feature>
<evidence type="ECO:0000313" key="5">
    <source>
        <dbReference type="Proteomes" id="UP001603857"/>
    </source>
</evidence>
<dbReference type="AlphaFoldDB" id="A0ABD1LND1"/>
<dbReference type="InterPro" id="IPR036366">
    <property type="entry name" value="PGBDSf"/>
</dbReference>
<evidence type="ECO:0000256" key="1">
    <source>
        <dbReference type="SAM" id="Coils"/>
    </source>
</evidence>
<organism evidence="4 5">
    <name type="scientific">Flemingia macrophylla</name>
    <dbReference type="NCBI Taxonomy" id="520843"/>
    <lineage>
        <taxon>Eukaryota</taxon>
        <taxon>Viridiplantae</taxon>
        <taxon>Streptophyta</taxon>
        <taxon>Embryophyta</taxon>
        <taxon>Tracheophyta</taxon>
        <taxon>Spermatophyta</taxon>
        <taxon>Magnoliopsida</taxon>
        <taxon>eudicotyledons</taxon>
        <taxon>Gunneridae</taxon>
        <taxon>Pentapetalae</taxon>
        <taxon>rosids</taxon>
        <taxon>fabids</taxon>
        <taxon>Fabales</taxon>
        <taxon>Fabaceae</taxon>
        <taxon>Papilionoideae</taxon>
        <taxon>50 kb inversion clade</taxon>
        <taxon>NPAAA clade</taxon>
        <taxon>indigoferoid/millettioid clade</taxon>
        <taxon>Phaseoleae</taxon>
        <taxon>Flemingia</taxon>
    </lineage>
</organism>